<evidence type="ECO:0000313" key="3">
    <source>
        <dbReference type="Proteomes" id="UP000033935"/>
    </source>
</evidence>
<dbReference type="EMBL" id="LBWG01000014">
    <property type="protein sequence ID" value="KKR04014.1"/>
    <property type="molecule type" value="Genomic_DNA"/>
</dbReference>
<reference evidence="2 3" key="1">
    <citation type="journal article" date="2015" name="Nature">
        <title>rRNA introns, odd ribosomes, and small enigmatic genomes across a large radiation of phyla.</title>
        <authorList>
            <person name="Brown C.T."/>
            <person name="Hug L.A."/>
            <person name="Thomas B.C."/>
            <person name="Sharon I."/>
            <person name="Castelle C.J."/>
            <person name="Singh A."/>
            <person name="Wilkins M.J."/>
            <person name="Williams K.H."/>
            <person name="Banfield J.F."/>
        </authorList>
    </citation>
    <scope>NUCLEOTIDE SEQUENCE [LARGE SCALE GENOMIC DNA]</scope>
</reference>
<evidence type="ECO:0000313" key="2">
    <source>
        <dbReference type="EMBL" id="KKR04014.1"/>
    </source>
</evidence>
<gene>
    <name evidence="2" type="ORF">UT30_C0014G0022</name>
</gene>
<proteinExistence type="predicted"/>
<dbReference type="AlphaFoldDB" id="A0A0G0MIY3"/>
<organism evidence="2 3">
    <name type="scientific">Candidatus Uhrbacteria bacterium GW2011_GWF2_39_13</name>
    <dbReference type="NCBI Taxonomy" id="1618995"/>
    <lineage>
        <taxon>Bacteria</taxon>
        <taxon>Candidatus Uhriibacteriota</taxon>
    </lineage>
</organism>
<dbReference type="Proteomes" id="UP000033935">
    <property type="component" value="Unassembled WGS sequence"/>
</dbReference>
<accession>A0A0G0MIY3</accession>
<keyword evidence="1" id="KW-0812">Transmembrane</keyword>
<keyword evidence="1" id="KW-0472">Membrane</keyword>
<keyword evidence="1" id="KW-1133">Transmembrane helix</keyword>
<comment type="caution">
    <text evidence="2">The sequence shown here is derived from an EMBL/GenBank/DDBJ whole genome shotgun (WGS) entry which is preliminary data.</text>
</comment>
<name>A0A0G0MIY3_9BACT</name>
<feature type="transmembrane region" description="Helical" evidence="1">
    <location>
        <begin position="19"/>
        <end position="39"/>
    </location>
</feature>
<sequence length="63" mass="6925">VIAGSGFGALIFKYMDLKWFFPLIAFGAVILLAVSFVSYRKYSKDLRSMAGESMPSNTITAIL</sequence>
<feature type="non-terminal residue" evidence="2">
    <location>
        <position position="1"/>
    </location>
</feature>
<evidence type="ECO:0000256" key="1">
    <source>
        <dbReference type="SAM" id="Phobius"/>
    </source>
</evidence>
<protein>
    <submittedName>
        <fullName evidence="2">Uncharacterized protein</fullName>
    </submittedName>
</protein>